<keyword evidence="3" id="KW-0378">Hydrolase</keyword>
<dbReference type="AlphaFoldDB" id="A0A5A7N5D6"/>
<dbReference type="InterPro" id="IPR003010">
    <property type="entry name" value="C-N_Hydrolase"/>
</dbReference>
<dbReference type="CDD" id="cd04301">
    <property type="entry name" value="NAT_SF"/>
    <property type="match status" value="1"/>
</dbReference>
<feature type="domain" description="CN hydrolase" evidence="1">
    <location>
        <begin position="246"/>
        <end position="503"/>
    </location>
</feature>
<name>A0A5A7N5D6_9PROT</name>
<dbReference type="GO" id="GO:0016787">
    <property type="term" value="F:hydrolase activity"/>
    <property type="evidence" value="ECO:0007669"/>
    <property type="project" value="UniProtKB-KW"/>
</dbReference>
<reference evidence="3 4" key="1">
    <citation type="submission" date="2019-09" db="EMBL/GenBank/DDBJ databases">
        <title>NBRP : Genome information of microbial organism related human and environment.</title>
        <authorList>
            <person name="Hattori M."/>
            <person name="Oshima K."/>
            <person name="Inaba H."/>
            <person name="Suda W."/>
            <person name="Sakamoto M."/>
            <person name="Iino T."/>
            <person name="Kitahara M."/>
            <person name="Oshida Y."/>
            <person name="Iida T."/>
            <person name="Kudo T."/>
            <person name="Itoh T."/>
            <person name="Ohkuma M."/>
        </authorList>
    </citation>
    <scope>NUCLEOTIDE SEQUENCE [LARGE SCALE GENOMIC DNA]</scope>
    <source>
        <strain evidence="3 4">Q-1</strain>
    </source>
</reference>
<proteinExistence type="predicted"/>
<keyword evidence="4" id="KW-1185">Reference proteome</keyword>
<dbReference type="SUPFAM" id="SSF56317">
    <property type="entry name" value="Carbon-nitrogen hydrolase"/>
    <property type="match status" value="1"/>
</dbReference>
<dbReference type="Gene3D" id="3.40.630.30">
    <property type="match status" value="1"/>
</dbReference>
<dbReference type="InterPro" id="IPR036526">
    <property type="entry name" value="C-N_Hydrolase_sf"/>
</dbReference>
<dbReference type="Gene3D" id="3.60.110.10">
    <property type="entry name" value="Carbon-nitrogen hydrolase"/>
    <property type="match status" value="1"/>
</dbReference>
<accession>A0A5A7N5D6</accession>
<comment type="caution">
    <text evidence="3">The sequence shown here is derived from an EMBL/GenBank/DDBJ whole genome shotgun (WGS) entry which is preliminary data.</text>
</comment>
<gene>
    <name evidence="3" type="primary">yhcX</name>
    <name evidence="3" type="ORF">JCM17846_08690</name>
</gene>
<dbReference type="Proteomes" id="UP000324996">
    <property type="component" value="Unassembled WGS sequence"/>
</dbReference>
<evidence type="ECO:0000259" key="1">
    <source>
        <dbReference type="PROSITE" id="PS50263"/>
    </source>
</evidence>
<dbReference type="PANTHER" id="PTHR23088:SF50">
    <property type="entry name" value="HYDROLASE YHCX"/>
    <property type="match status" value="1"/>
</dbReference>
<sequence length="533" mass="60568">MLQQAHALLQEKEEDRMADQTKKRSLYIRQFQFSDIDDVVALLKKAYPTMPTMAPENLRGPLSRYPEGQFVAILDEAIIGVCLTFRISQSIALKPHSWAEITGNGFASRHDPDGSVLYGMEVAVDPDVRGLKIGQRLYDARKKLAREQGLKGIVFAGRMPGYGRRRRRFPTPEAYLEAAQDRRVRDSVIGFQLRNNFEPVQILHDYLPSDKESFGCAVLMQWHNPDIANTEETKGIHRSRVSGRPVRVATVQMEMRAVDSFEEFIKNVAYFTEVASDYRSDFVVFPELFTLQLLSAEPKKLTPQEGIEALTRYAEQFRETMRDLAMRYNINIIGGSTPVRMEGGDVKNITYVFLRDGAVHAQDKIHPTPNERFWWNIKGGTEVAAIPTDCGMIGVLICYDSEFPELARRLVDQGALILFVPFCTDERQSYLRVRYCAQARAVENQSYVVMAGNVGNLPNVENMDIQYAQSCILTPCDFPFARDGIAADTTPNAETVAFADLHLDDLVRARNSGTVTNLKDRRFDLYHIDWERK</sequence>
<protein>
    <submittedName>
        <fullName evidence="3">Hydrolase YhcX</fullName>
    </submittedName>
</protein>
<dbReference type="PROSITE" id="PS51186">
    <property type="entry name" value="GNAT"/>
    <property type="match status" value="1"/>
</dbReference>
<evidence type="ECO:0000259" key="2">
    <source>
        <dbReference type="PROSITE" id="PS51186"/>
    </source>
</evidence>
<dbReference type="GO" id="GO:0016747">
    <property type="term" value="F:acyltransferase activity, transferring groups other than amino-acyl groups"/>
    <property type="evidence" value="ECO:0007669"/>
    <property type="project" value="InterPro"/>
</dbReference>
<feature type="domain" description="N-acetyltransferase" evidence="2">
    <location>
        <begin position="26"/>
        <end position="225"/>
    </location>
</feature>
<dbReference type="InterPro" id="IPR016181">
    <property type="entry name" value="Acyl_CoA_acyltransferase"/>
</dbReference>
<evidence type="ECO:0000313" key="3">
    <source>
        <dbReference type="EMBL" id="GER03187.1"/>
    </source>
</evidence>
<dbReference type="Pfam" id="PF00795">
    <property type="entry name" value="CN_hydrolase"/>
    <property type="match status" value="1"/>
</dbReference>
<organism evidence="3 4">
    <name type="scientific">Iodidimonas nitroreducens</name>
    <dbReference type="NCBI Taxonomy" id="1236968"/>
    <lineage>
        <taxon>Bacteria</taxon>
        <taxon>Pseudomonadati</taxon>
        <taxon>Pseudomonadota</taxon>
        <taxon>Alphaproteobacteria</taxon>
        <taxon>Iodidimonadales</taxon>
        <taxon>Iodidimonadaceae</taxon>
        <taxon>Iodidimonas</taxon>
    </lineage>
</organism>
<evidence type="ECO:0000313" key="4">
    <source>
        <dbReference type="Proteomes" id="UP000324996"/>
    </source>
</evidence>
<dbReference type="PROSITE" id="PS50263">
    <property type="entry name" value="CN_HYDROLASE"/>
    <property type="match status" value="1"/>
</dbReference>
<dbReference type="PANTHER" id="PTHR23088">
    <property type="entry name" value="NITRILASE-RELATED"/>
    <property type="match status" value="1"/>
</dbReference>
<dbReference type="SUPFAM" id="SSF55729">
    <property type="entry name" value="Acyl-CoA N-acyltransferases (Nat)"/>
    <property type="match status" value="1"/>
</dbReference>
<dbReference type="InterPro" id="IPR000182">
    <property type="entry name" value="GNAT_dom"/>
</dbReference>
<dbReference type="EMBL" id="BKCN01000003">
    <property type="protein sequence ID" value="GER03187.1"/>
    <property type="molecule type" value="Genomic_DNA"/>
</dbReference>
<dbReference type="CDD" id="cd07574">
    <property type="entry name" value="nitrilase_Rim1_like"/>
    <property type="match status" value="1"/>
</dbReference>
<dbReference type="Pfam" id="PF00583">
    <property type="entry name" value="Acetyltransf_1"/>
    <property type="match status" value="1"/>
</dbReference>